<dbReference type="PRINTS" id="PR00395">
    <property type="entry name" value="RIBOSOMALS2"/>
</dbReference>
<evidence type="ECO:0000256" key="1">
    <source>
        <dbReference type="ARBA" id="ARBA00006242"/>
    </source>
</evidence>
<protein>
    <recommendedName>
        <fullName evidence="9">Ribosomal protein S2</fullName>
    </recommendedName>
</protein>
<evidence type="ECO:0000256" key="4">
    <source>
        <dbReference type="ARBA" id="ARBA00023274"/>
    </source>
</evidence>
<dbReference type="AlphaFoldDB" id="A0A9W4XCK4"/>
<reference evidence="7" key="1">
    <citation type="submission" date="2022-12" db="EMBL/GenBank/DDBJ databases">
        <authorList>
            <person name="Brejova B."/>
        </authorList>
    </citation>
    <scope>NUCLEOTIDE SEQUENCE</scope>
</reference>
<gene>
    <name evidence="7" type="ORF">CANVERA_P5194</name>
</gene>
<dbReference type="FunFam" id="3.40.50.10490:FF:000055">
    <property type="entry name" value="Mitochondrial ribosomal protein"/>
    <property type="match status" value="1"/>
</dbReference>
<keyword evidence="2 5" id="KW-0689">Ribosomal protein</keyword>
<dbReference type="PANTHER" id="PTHR12534:SF0">
    <property type="entry name" value="SMALL RIBOSOMAL SUBUNIT PROTEIN US2M"/>
    <property type="match status" value="1"/>
</dbReference>
<dbReference type="OrthoDB" id="2320368at2759"/>
<evidence type="ECO:0000256" key="6">
    <source>
        <dbReference type="SAM" id="MobiDB-lite"/>
    </source>
</evidence>
<feature type="region of interest" description="Disordered" evidence="6">
    <location>
        <begin position="130"/>
        <end position="157"/>
    </location>
</feature>
<dbReference type="GO" id="GO:0005763">
    <property type="term" value="C:mitochondrial small ribosomal subunit"/>
    <property type="evidence" value="ECO:0007669"/>
    <property type="project" value="TreeGrafter"/>
</dbReference>
<evidence type="ECO:0000256" key="3">
    <source>
        <dbReference type="ARBA" id="ARBA00022990"/>
    </source>
</evidence>
<dbReference type="InterPro" id="IPR018130">
    <property type="entry name" value="Ribosomal_uS2_CS"/>
</dbReference>
<dbReference type="InterPro" id="IPR023591">
    <property type="entry name" value="Ribosomal_uS2_flav_dom_sf"/>
</dbReference>
<dbReference type="SUPFAM" id="SSF52313">
    <property type="entry name" value="Ribosomal protein S2"/>
    <property type="match status" value="1"/>
</dbReference>
<dbReference type="InterPro" id="IPR005706">
    <property type="entry name" value="Ribosomal_uS2_bac/mit/plastid"/>
</dbReference>
<dbReference type="NCBIfam" id="TIGR01011">
    <property type="entry name" value="rpsB_bact"/>
    <property type="match status" value="1"/>
</dbReference>
<dbReference type="GO" id="GO:0003735">
    <property type="term" value="F:structural constituent of ribosome"/>
    <property type="evidence" value="ECO:0007669"/>
    <property type="project" value="InterPro"/>
</dbReference>
<dbReference type="HAMAP" id="MF_00291_B">
    <property type="entry name" value="Ribosomal_uS2_B"/>
    <property type="match status" value="1"/>
</dbReference>
<comment type="caution">
    <text evidence="7">The sequence shown here is derived from an EMBL/GenBank/DDBJ whole genome shotgun (WGS) entry which is preliminary data.</text>
</comment>
<keyword evidence="4 5" id="KW-0687">Ribonucleoprotein</keyword>
<dbReference type="EMBL" id="CANTUO010000007">
    <property type="protein sequence ID" value="CAI5760686.1"/>
    <property type="molecule type" value="Genomic_DNA"/>
</dbReference>
<dbReference type="Proteomes" id="UP001152885">
    <property type="component" value="Unassembled WGS sequence"/>
</dbReference>
<evidence type="ECO:0008006" key="9">
    <source>
        <dbReference type="Google" id="ProtNLM"/>
    </source>
</evidence>
<dbReference type="Gene3D" id="3.40.50.10490">
    <property type="entry name" value="Glucose-6-phosphate isomerase like protein, domain 1"/>
    <property type="match status" value="1"/>
</dbReference>
<evidence type="ECO:0000256" key="5">
    <source>
        <dbReference type="RuleBase" id="RU003631"/>
    </source>
</evidence>
<accession>A0A9W4XCK4</accession>
<dbReference type="CDD" id="cd01425">
    <property type="entry name" value="RPS2"/>
    <property type="match status" value="1"/>
</dbReference>
<keyword evidence="8" id="KW-1185">Reference proteome</keyword>
<evidence type="ECO:0000313" key="8">
    <source>
        <dbReference type="Proteomes" id="UP001152885"/>
    </source>
</evidence>
<dbReference type="PROSITE" id="PS00963">
    <property type="entry name" value="RIBOSOMAL_S2_2"/>
    <property type="match status" value="1"/>
</dbReference>
<keyword evidence="3" id="KW-0007">Acetylation</keyword>
<dbReference type="GO" id="GO:0006412">
    <property type="term" value="P:translation"/>
    <property type="evidence" value="ECO:0007669"/>
    <property type="project" value="InterPro"/>
</dbReference>
<dbReference type="PANTHER" id="PTHR12534">
    <property type="entry name" value="30S RIBOSOMAL PROTEIN S2 PROKARYOTIC AND ORGANELLAR"/>
    <property type="match status" value="1"/>
</dbReference>
<dbReference type="InterPro" id="IPR001865">
    <property type="entry name" value="Ribosomal_uS2"/>
</dbReference>
<evidence type="ECO:0000256" key="2">
    <source>
        <dbReference type="ARBA" id="ARBA00022980"/>
    </source>
</evidence>
<name>A0A9W4XCK4_9ASCO</name>
<organism evidence="7 8">
    <name type="scientific">Candida verbasci</name>
    <dbReference type="NCBI Taxonomy" id="1227364"/>
    <lineage>
        <taxon>Eukaryota</taxon>
        <taxon>Fungi</taxon>
        <taxon>Dikarya</taxon>
        <taxon>Ascomycota</taxon>
        <taxon>Saccharomycotina</taxon>
        <taxon>Pichiomycetes</taxon>
        <taxon>Debaryomycetaceae</taxon>
        <taxon>Candida/Lodderomyces clade</taxon>
        <taxon>Candida</taxon>
    </lineage>
</organism>
<comment type="similarity">
    <text evidence="1 5">Belongs to the universal ribosomal protein uS2 family.</text>
</comment>
<sequence>MLSLYRIRIRNIKNKSFIRLYSIPKETPETLSQKELREKAIADALAKEEEQIYKTKQLRELTNEITSKIDTLNQTPLSLMKSRLLSLNDQISKLNQDKVKQLDDELKDYIIKNLSLPSNIIEKRSFLEEESKSTENKETNSSSFSKNQLEFPNLKPTPDYKEYSQQELFVRQMNNARINGNLGSTIKDVYNPKKNINQPPISKSLTIANLMAAGCHLGNSTQNFRPSNQPFIYGVYDGLHIIDLNQTIEKLKLASNVIEGISEKGGIILYVATHKNWSIKKGLINASKRSKGYYVSKKWIPGTITNYKEFSKQIKDGRIKIDMENNQIDTVNQETKSILPDLVVLLNPVDNKVCIKECLSRNIPTIALCDTDMEPSLITYPIPCNDDSERSINLMLGVLSKSAEIGLNKRLDAIKTLKEKQL</sequence>
<evidence type="ECO:0000313" key="7">
    <source>
        <dbReference type="EMBL" id="CAI5760686.1"/>
    </source>
</evidence>
<proteinExistence type="inferred from homology"/>
<dbReference type="Pfam" id="PF00318">
    <property type="entry name" value="Ribosomal_S2"/>
    <property type="match status" value="1"/>
</dbReference>